<dbReference type="PROSITE" id="PS00656">
    <property type="entry name" value="GLYCOSYL_HYDROL_F6_2"/>
    <property type="match status" value="1"/>
</dbReference>
<evidence type="ECO:0000256" key="9">
    <source>
        <dbReference type="PROSITE-ProRule" id="PRU10057"/>
    </source>
</evidence>
<dbReference type="Gene3D" id="3.20.20.40">
    <property type="entry name" value="1, 4-beta cellobiohydrolase"/>
    <property type="match status" value="1"/>
</dbReference>
<keyword evidence="2 10" id="KW-0378">Hydrolase</keyword>
<comment type="similarity">
    <text evidence="10">Belongs to the glycosyl hydrolase family 6.</text>
</comment>
<keyword evidence="4" id="KW-1015">Disulfide bond</keyword>
<evidence type="ECO:0000313" key="12">
    <source>
        <dbReference type="Proteomes" id="UP001592531"/>
    </source>
</evidence>
<feature type="signal peptide" evidence="10">
    <location>
        <begin position="1"/>
        <end position="26"/>
    </location>
</feature>
<keyword evidence="3 10" id="KW-0136">Cellulose degradation</keyword>
<dbReference type="EC" id="3.2.1.-" evidence="10"/>
<dbReference type="PIRSF" id="PIRSF001100">
    <property type="entry name" value="Beta_cellobiohydrolase"/>
    <property type="match status" value="1"/>
</dbReference>
<evidence type="ECO:0000256" key="4">
    <source>
        <dbReference type="ARBA" id="ARBA00023157"/>
    </source>
</evidence>
<dbReference type="PANTHER" id="PTHR34876">
    <property type="match status" value="1"/>
</dbReference>
<evidence type="ECO:0000256" key="1">
    <source>
        <dbReference type="ARBA" id="ARBA00022729"/>
    </source>
</evidence>
<dbReference type="InterPro" id="IPR036434">
    <property type="entry name" value="Beta_cellobiohydrolase_sf"/>
</dbReference>
<dbReference type="GO" id="GO:0016787">
    <property type="term" value="F:hydrolase activity"/>
    <property type="evidence" value="ECO:0007669"/>
    <property type="project" value="UniProtKB-KW"/>
</dbReference>
<dbReference type="SUPFAM" id="SSF51989">
    <property type="entry name" value="Glycosyl hydrolases family 6, cellulases"/>
    <property type="match status" value="1"/>
</dbReference>
<keyword evidence="6 10" id="KW-0326">Glycosidase</keyword>
<dbReference type="PRINTS" id="PR00733">
    <property type="entry name" value="GLHYDRLASE6"/>
</dbReference>
<name>A0ABV6W4Y9_9ACTN</name>
<feature type="chain" id="PRO_5045012108" description="Glucanase" evidence="10">
    <location>
        <begin position="27"/>
        <end position="444"/>
    </location>
</feature>
<evidence type="ECO:0000256" key="7">
    <source>
        <dbReference type="ARBA" id="ARBA00023326"/>
    </source>
</evidence>
<dbReference type="PROSITE" id="PS00655">
    <property type="entry name" value="GLYCOSYL_HYDROL_F6_1"/>
    <property type="match status" value="1"/>
</dbReference>
<comment type="caution">
    <text evidence="11">The sequence shown here is derived from an EMBL/GenBank/DDBJ whole genome shotgun (WGS) entry which is preliminary data.</text>
</comment>
<keyword evidence="1 10" id="KW-0732">Signal</keyword>
<gene>
    <name evidence="11" type="ORF">ACEZDE_29880</name>
</gene>
<evidence type="ECO:0000256" key="6">
    <source>
        <dbReference type="ARBA" id="ARBA00023295"/>
    </source>
</evidence>
<reference evidence="11 12" key="1">
    <citation type="submission" date="2024-09" db="EMBL/GenBank/DDBJ databases">
        <authorList>
            <person name="Lee S.D."/>
        </authorList>
    </citation>
    <scope>NUCLEOTIDE SEQUENCE [LARGE SCALE GENOMIC DNA]</scope>
    <source>
        <strain evidence="11 12">N8-3</strain>
    </source>
</reference>
<evidence type="ECO:0000256" key="8">
    <source>
        <dbReference type="PROSITE-ProRule" id="PRU10056"/>
    </source>
</evidence>
<dbReference type="EMBL" id="JBHFAB010000030">
    <property type="protein sequence ID" value="MFC1420823.1"/>
    <property type="molecule type" value="Genomic_DNA"/>
</dbReference>
<accession>A0ABV6W4Y9</accession>
<evidence type="ECO:0000256" key="10">
    <source>
        <dbReference type="RuleBase" id="RU361186"/>
    </source>
</evidence>
<feature type="active site" evidence="8">
    <location>
        <position position="124"/>
    </location>
</feature>
<protein>
    <recommendedName>
        <fullName evidence="10">Glucanase</fullName>
        <ecNumber evidence="10">3.2.1.-</ecNumber>
    </recommendedName>
</protein>
<dbReference type="InterPro" id="IPR016288">
    <property type="entry name" value="Beta_cellobiohydrolase"/>
</dbReference>
<keyword evidence="12" id="KW-1185">Reference proteome</keyword>
<dbReference type="PANTHER" id="PTHR34876:SF4">
    <property type="entry name" value="1,4-BETA-D-GLUCAN CELLOBIOHYDROLASE C-RELATED"/>
    <property type="match status" value="1"/>
</dbReference>
<feature type="active site" description="Proton donor" evidence="9">
    <location>
        <position position="162"/>
    </location>
</feature>
<evidence type="ECO:0000256" key="5">
    <source>
        <dbReference type="ARBA" id="ARBA00023277"/>
    </source>
</evidence>
<dbReference type="InterPro" id="IPR001524">
    <property type="entry name" value="Glyco_hydro_6_CS"/>
</dbReference>
<evidence type="ECO:0000256" key="2">
    <source>
        <dbReference type="ARBA" id="ARBA00022801"/>
    </source>
</evidence>
<evidence type="ECO:0000313" key="11">
    <source>
        <dbReference type="EMBL" id="MFC1420823.1"/>
    </source>
</evidence>
<sequence>MQPRSPRRLSAALAAMVLGAGLAVLAPGTGTAVAATTGHTISPSTRFFVPPPADGSVQQITKELKAGDLKDAKLLAEMEAVPSAVWLTGGTPAQVAKQVRTTLVEAALEGAEPVFVVYDIPGRDCSEYSAGGAADQAAYQSWVDAVASAVGKSHAVLLVEPDALGNEPSDCNLPTSAYPFTDAERTAEVGYAAGALEKDPNTSVYLDGTNPHWQAVPNITSRLLAAGVQQTQGFFLNVSNFRTNPELQDYGSWVSDCIAMVTDPSHWAYGHPEYCASQYYPATVDDFSTWSQTTAWYTQNMGDAVASTHYVVDTSRNGQGPNTMATYGGAPYDQSATAVAALMQGNWCNPTDAGLGVRPTARTGVPLLDAELWVKTPGQSDGQCDAAGGVRAWDYTAYTRPGWPTDAASQAQFDPLWGQVDPAAGAWFPQQALQLAQLAQPALR</sequence>
<dbReference type="RefSeq" id="WP_380542824.1">
    <property type="nucleotide sequence ID" value="NZ_JBHFAB010000030.1"/>
</dbReference>
<proteinExistence type="inferred from homology"/>
<organism evidence="11 12">
    <name type="scientific">Streptacidiphilus cavernicola</name>
    <dbReference type="NCBI Taxonomy" id="3342716"/>
    <lineage>
        <taxon>Bacteria</taxon>
        <taxon>Bacillati</taxon>
        <taxon>Actinomycetota</taxon>
        <taxon>Actinomycetes</taxon>
        <taxon>Kitasatosporales</taxon>
        <taxon>Streptomycetaceae</taxon>
        <taxon>Streptacidiphilus</taxon>
    </lineage>
</organism>
<evidence type="ECO:0000256" key="3">
    <source>
        <dbReference type="ARBA" id="ARBA00023001"/>
    </source>
</evidence>
<keyword evidence="7 10" id="KW-0624">Polysaccharide degradation</keyword>
<dbReference type="Pfam" id="PF01341">
    <property type="entry name" value="Glyco_hydro_6"/>
    <property type="match status" value="1"/>
</dbReference>
<keyword evidence="5 10" id="KW-0119">Carbohydrate metabolism</keyword>
<dbReference type="Proteomes" id="UP001592531">
    <property type="component" value="Unassembled WGS sequence"/>
</dbReference>